<dbReference type="EMBL" id="BBMR01000015">
    <property type="protein sequence ID" value="GAL22766.1"/>
    <property type="molecule type" value="Genomic_DNA"/>
</dbReference>
<evidence type="ECO:0000313" key="2">
    <source>
        <dbReference type="Proteomes" id="UP000029228"/>
    </source>
</evidence>
<dbReference type="Proteomes" id="UP000029228">
    <property type="component" value="Unassembled WGS sequence"/>
</dbReference>
<gene>
    <name evidence="1" type="ORF">JCM19235_4724</name>
</gene>
<reference evidence="1 2" key="1">
    <citation type="submission" date="2014-09" db="EMBL/GenBank/DDBJ databases">
        <title>Vibrio maritimus JCM 19235. (C45) whole genome shotgun sequence.</title>
        <authorList>
            <person name="Sawabe T."/>
            <person name="Meirelles P."/>
            <person name="Nakanishi M."/>
            <person name="Sayaka M."/>
            <person name="Hattori M."/>
            <person name="Ohkuma M."/>
        </authorList>
    </citation>
    <scope>NUCLEOTIDE SEQUENCE [LARGE SCALE GENOMIC DNA]</scope>
    <source>
        <strain evidence="2">JCM19235</strain>
    </source>
</reference>
<protein>
    <submittedName>
        <fullName evidence="1">Uncharacterized protein</fullName>
    </submittedName>
</protein>
<proteinExistence type="predicted"/>
<keyword evidence="2" id="KW-1185">Reference proteome</keyword>
<evidence type="ECO:0000313" key="1">
    <source>
        <dbReference type="EMBL" id="GAL22766.1"/>
    </source>
</evidence>
<dbReference type="STRING" id="990268.JCM19235_4724"/>
<comment type="caution">
    <text evidence="1">The sequence shown here is derived from an EMBL/GenBank/DDBJ whole genome shotgun (WGS) entry which is preliminary data.</text>
</comment>
<sequence>MGQVAVDILFNAKAGSKLKTSLAMDYKIQMNGSLSGRL</sequence>
<name>A0A090S5D1_9VIBR</name>
<accession>A0A090S5D1</accession>
<dbReference type="AlphaFoldDB" id="A0A090S5D1"/>
<organism evidence="1 2">
    <name type="scientific">Vibrio maritimus</name>
    <dbReference type="NCBI Taxonomy" id="990268"/>
    <lineage>
        <taxon>Bacteria</taxon>
        <taxon>Pseudomonadati</taxon>
        <taxon>Pseudomonadota</taxon>
        <taxon>Gammaproteobacteria</taxon>
        <taxon>Vibrionales</taxon>
        <taxon>Vibrionaceae</taxon>
        <taxon>Vibrio</taxon>
    </lineage>
</organism>